<evidence type="ECO:0000256" key="1">
    <source>
        <dbReference type="ARBA" id="ARBA00023013"/>
    </source>
</evidence>
<feature type="region of interest" description="Disordered" evidence="3">
    <location>
        <begin position="1"/>
        <end position="61"/>
    </location>
</feature>
<evidence type="ECO:0000256" key="3">
    <source>
        <dbReference type="SAM" id="MobiDB-lite"/>
    </source>
</evidence>
<keyword evidence="1" id="KW-0649">Protein kinase inhibitor</keyword>
<dbReference type="GO" id="GO:0004860">
    <property type="term" value="F:protein kinase inhibitor activity"/>
    <property type="evidence" value="ECO:0007669"/>
    <property type="project" value="UniProtKB-KW"/>
</dbReference>
<dbReference type="GO" id="GO:0032875">
    <property type="term" value="P:regulation of DNA endoreduplication"/>
    <property type="evidence" value="ECO:0007669"/>
    <property type="project" value="InterPro"/>
</dbReference>
<sequence>MVPHGRSTTKTTRKKTSRRTTTTTKPTRRPSKKQHPQSQKLEAFSANSSSSSSKDSSKDSEVAEVSTISVCCSTPKGQKFKIPEISTCPPAPKKPRVLSNRSLRRSPLAFFAPLDLEVFFSVALRDVPVSFVRV</sequence>
<dbReference type="AlphaFoldDB" id="I3SS27"/>
<dbReference type="GO" id="GO:0005634">
    <property type="term" value="C:nucleus"/>
    <property type="evidence" value="ECO:0007669"/>
    <property type="project" value="TreeGrafter"/>
</dbReference>
<protein>
    <submittedName>
        <fullName evidence="4">Uncharacterized protein</fullName>
    </submittedName>
</protein>
<feature type="compositionally biased region" description="Basic residues" evidence="3">
    <location>
        <begin position="26"/>
        <end position="35"/>
    </location>
</feature>
<name>I3SS27_LOTJA</name>
<dbReference type="PANTHER" id="PTHR33142">
    <property type="entry name" value="CYCLIN-DEPENDENT PROTEIN KINASE INHIBITOR SMR13"/>
    <property type="match status" value="1"/>
</dbReference>
<dbReference type="EMBL" id="BT143275">
    <property type="protein sequence ID" value="AFK43069.1"/>
    <property type="molecule type" value="mRNA"/>
</dbReference>
<reference evidence="4" key="1">
    <citation type="submission" date="2012-05" db="EMBL/GenBank/DDBJ databases">
        <authorList>
            <person name="Krishnakumar V."/>
            <person name="Cheung F."/>
            <person name="Xiao Y."/>
            <person name="Chan A."/>
            <person name="Moskal W.A."/>
            <person name="Town C.D."/>
        </authorList>
    </citation>
    <scope>NUCLEOTIDE SEQUENCE</scope>
</reference>
<feature type="compositionally biased region" description="Low complexity" evidence="3">
    <location>
        <begin position="1"/>
        <end position="10"/>
    </location>
</feature>
<accession>I3SS27</accession>
<organism evidence="4">
    <name type="scientific">Lotus japonicus</name>
    <name type="common">Lotus corniculatus var. japonicus</name>
    <dbReference type="NCBI Taxonomy" id="34305"/>
    <lineage>
        <taxon>Eukaryota</taxon>
        <taxon>Viridiplantae</taxon>
        <taxon>Streptophyta</taxon>
        <taxon>Embryophyta</taxon>
        <taxon>Tracheophyta</taxon>
        <taxon>Spermatophyta</taxon>
        <taxon>Magnoliopsida</taxon>
        <taxon>eudicotyledons</taxon>
        <taxon>Gunneridae</taxon>
        <taxon>Pentapetalae</taxon>
        <taxon>rosids</taxon>
        <taxon>fabids</taxon>
        <taxon>Fabales</taxon>
        <taxon>Fabaceae</taxon>
        <taxon>Papilionoideae</taxon>
        <taxon>50 kb inversion clade</taxon>
        <taxon>NPAAA clade</taxon>
        <taxon>Hologalegina</taxon>
        <taxon>robinioid clade</taxon>
        <taxon>Loteae</taxon>
        <taxon>Lotus</taxon>
    </lineage>
</organism>
<dbReference type="PANTHER" id="PTHR33142:SF8">
    <property type="entry name" value="CYCLIN-DEPENDENT PROTEIN KINASE INHIBITOR SMR9"/>
    <property type="match status" value="1"/>
</dbReference>
<proteinExistence type="evidence at transcript level"/>
<evidence type="ECO:0000256" key="2">
    <source>
        <dbReference type="ARBA" id="ARBA00023306"/>
    </source>
</evidence>
<dbReference type="InterPro" id="IPR040389">
    <property type="entry name" value="SMR"/>
</dbReference>
<keyword evidence="2" id="KW-0131">Cell cycle</keyword>
<evidence type="ECO:0000313" key="4">
    <source>
        <dbReference type="EMBL" id="AFK43069.1"/>
    </source>
</evidence>